<accession>A0ABU6QDU1</accession>
<comment type="caution">
    <text evidence="1">The sequence shown here is derived from an EMBL/GenBank/DDBJ whole genome shotgun (WGS) entry which is preliminary data.</text>
</comment>
<keyword evidence="2" id="KW-1185">Reference proteome</keyword>
<dbReference type="Proteomes" id="UP001341840">
    <property type="component" value="Unassembled WGS sequence"/>
</dbReference>
<proteinExistence type="predicted"/>
<reference evidence="1 2" key="1">
    <citation type="journal article" date="2023" name="Plants (Basel)">
        <title>Bridging the Gap: Combining Genomics and Transcriptomics Approaches to Understand Stylosanthes scabra, an Orphan Legume from the Brazilian Caatinga.</title>
        <authorList>
            <person name="Ferreira-Neto J.R.C."/>
            <person name="da Silva M.D."/>
            <person name="Binneck E."/>
            <person name="de Melo N.F."/>
            <person name="da Silva R.H."/>
            <person name="de Melo A.L.T.M."/>
            <person name="Pandolfi V."/>
            <person name="Bustamante F.O."/>
            <person name="Brasileiro-Vidal A.C."/>
            <person name="Benko-Iseppon A.M."/>
        </authorList>
    </citation>
    <scope>NUCLEOTIDE SEQUENCE [LARGE SCALE GENOMIC DNA]</scope>
    <source>
        <tissue evidence="1">Leaves</tissue>
    </source>
</reference>
<organism evidence="1 2">
    <name type="scientific">Stylosanthes scabra</name>
    <dbReference type="NCBI Taxonomy" id="79078"/>
    <lineage>
        <taxon>Eukaryota</taxon>
        <taxon>Viridiplantae</taxon>
        <taxon>Streptophyta</taxon>
        <taxon>Embryophyta</taxon>
        <taxon>Tracheophyta</taxon>
        <taxon>Spermatophyta</taxon>
        <taxon>Magnoliopsida</taxon>
        <taxon>eudicotyledons</taxon>
        <taxon>Gunneridae</taxon>
        <taxon>Pentapetalae</taxon>
        <taxon>rosids</taxon>
        <taxon>fabids</taxon>
        <taxon>Fabales</taxon>
        <taxon>Fabaceae</taxon>
        <taxon>Papilionoideae</taxon>
        <taxon>50 kb inversion clade</taxon>
        <taxon>dalbergioids sensu lato</taxon>
        <taxon>Dalbergieae</taxon>
        <taxon>Pterocarpus clade</taxon>
        <taxon>Stylosanthes</taxon>
    </lineage>
</organism>
<protein>
    <submittedName>
        <fullName evidence="1">Uncharacterized protein</fullName>
    </submittedName>
</protein>
<gene>
    <name evidence="1" type="ORF">PIB30_039909</name>
</gene>
<name>A0ABU6QDU1_9FABA</name>
<sequence length="90" mass="10377">MYDMKNFIVNDGRSYMRTTNAPYAITFSHMTVVEAVEEPFFPLDMFNFKPFNELLQAECVDETEMFDIIGEVVGKENLKKVITSKVIALI</sequence>
<evidence type="ECO:0000313" key="1">
    <source>
        <dbReference type="EMBL" id="MED6110101.1"/>
    </source>
</evidence>
<evidence type="ECO:0000313" key="2">
    <source>
        <dbReference type="Proteomes" id="UP001341840"/>
    </source>
</evidence>
<dbReference type="EMBL" id="JASCZI010000213">
    <property type="protein sequence ID" value="MED6110101.1"/>
    <property type="molecule type" value="Genomic_DNA"/>
</dbReference>